<organism evidence="1">
    <name type="scientific">Anguilla anguilla</name>
    <name type="common">European freshwater eel</name>
    <name type="synonym">Muraena anguilla</name>
    <dbReference type="NCBI Taxonomy" id="7936"/>
    <lineage>
        <taxon>Eukaryota</taxon>
        <taxon>Metazoa</taxon>
        <taxon>Chordata</taxon>
        <taxon>Craniata</taxon>
        <taxon>Vertebrata</taxon>
        <taxon>Euteleostomi</taxon>
        <taxon>Actinopterygii</taxon>
        <taxon>Neopterygii</taxon>
        <taxon>Teleostei</taxon>
        <taxon>Anguilliformes</taxon>
        <taxon>Anguillidae</taxon>
        <taxon>Anguilla</taxon>
    </lineage>
</organism>
<reference evidence="1" key="1">
    <citation type="submission" date="2014-11" db="EMBL/GenBank/DDBJ databases">
        <authorList>
            <person name="Amaro Gonzalez C."/>
        </authorList>
    </citation>
    <scope>NUCLEOTIDE SEQUENCE</scope>
</reference>
<evidence type="ECO:0000313" key="1">
    <source>
        <dbReference type="EMBL" id="JAH66372.1"/>
    </source>
</evidence>
<dbReference type="AlphaFoldDB" id="A0A0E9UKP5"/>
<name>A0A0E9UKP5_ANGAN</name>
<sequence length="44" mass="5152">MDRSLSHTVKLQGVCRRLKGEMYKELRLSPLFHFSCPVCHVLHV</sequence>
<proteinExistence type="predicted"/>
<protein>
    <submittedName>
        <fullName evidence="1">Uncharacterized protein</fullName>
    </submittedName>
</protein>
<dbReference type="EMBL" id="GBXM01042205">
    <property type="protein sequence ID" value="JAH66372.1"/>
    <property type="molecule type" value="Transcribed_RNA"/>
</dbReference>
<reference evidence="1" key="2">
    <citation type="journal article" date="2015" name="Fish Shellfish Immunol.">
        <title>Early steps in the European eel (Anguilla anguilla)-Vibrio vulnificus interaction in the gills: Role of the RtxA13 toxin.</title>
        <authorList>
            <person name="Callol A."/>
            <person name="Pajuelo D."/>
            <person name="Ebbesson L."/>
            <person name="Teles M."/>
            <person name="MacKenzie S."/>
            <person name="Amaro C."/>
        </authorList>
    </citation>
    <scope>NUCLEOTIDE SEQUENCE</scope>
</reference>
<accession>A0A0E9UKP5</accession>